<keyword evidence="2 5" id="KW-0812">Transmembrane</keyword>
<evidence type="ECO:0000256" key="4">
    <source>
        <dbReference type="ARBA" id="ARBA00023136"/>
    </source>
</evidence>
<keyword evidence="3 5" id="KW-1133">Transmembrane helix</keyword>
<gene>
    <name evidence="7" type="ORF">Poli38472_013972</name>
</gene>
<evidence type="ECO:0000256" key="3">
    <source>
        <dbReference type="ARBA" id="ARBA00022989"/>
    </source>
</evidence>
<evidence type="ECO:0000256" key="5">
    <source>
        <dbReference type="SAM" id="Phobius"/>
    </source>
</evidence>
<organism evidence="7 8">
    <name type="scientific">Pythium oligandrum</name>
    <name type="common">Mycoparasitic fungus</name>
    <dbReference type="NCBI Taxonomy" id="41045"/>
    <lineage>
        <taxon>Eukaryota</taxon>
        <taxon>Sar</taxon>
        <taxon>Stramenopiles</taxon>
        <taxon>Oomycota</taxon>
        <taxon>Peronosporomycetes</taxon>
        <taxon>Pythiales</taxon>
        <taxon>Pythiaceae</taxon>
        <taxon>Pythium</taxon>
    </lineage>
</organism>
<evidence type="ECO:0000256" key="2">
    <source>
        <dbReference type="ARBA" id="ARBA00022692"/>
    </source>
</evidence>
<keyword evidence="4 5" id="KW-0472">Membrane</keyword>
<feature type="transmembrane region" description="Helical" evidence="5">
    <location>
        <begin position="115"/>
        <end position="134"/>
    </location>
</feature>
<dbReference type="AlphaFoldDB" id="A0A8K1FK21"/>
<reference evidence="7" key="1">
    <citation type="submission" date="2019-03" db="EMBL/GenBank/DDBJ databases">
        <title>Long read genome sequence of the mycoparasitic Pythium oligandrum ATCC 38472 isolated from sugarbeet rhizosphere.</title>
        <authorList>
            <person name="Gaulin E."/>
        </authorList>
    </citation>
    <scope>NUCLEOTIDE SEQUENCE</scope>
    <source>
        <strain evidence="7">ATCC 38472_TT</strain>
    </source>
</reference>
<evidence type="ECO:0000313" key="8">
    <source>
        <dbReference type="Proteomes" id="UP000794436"/>
    </source>
</evidence>
<comment type="subcellular location">
    <subcellularLocation>
        <location evidence="1">Membrane</location>
    </subcellularLocation>
</comment>
<feature type="domain" description="Fatty acid hydroxylase" evidence="6">
    <location>
        <begin position="121"/>
        <end position="246"/>
    </location>
</feature>
<dbReference type="GO" id="GO:0008610">
    <property type="term" value="P:lipid biosynthetic process"/>
    <property type="evidence" value="ECO:0007669"/>
    <property type="project" value="InterPro"/>
</dbReference>
<feature type="transmembrane region" description="Helical" evidence="5">
    <location>
        <begin position="31"/>
        <end position="56"/>
    </location>
</feature>
<dbReference type="OrthoDB" id="408954at2759"/>
<dbReference type="Pfam" id="PF04116">
    <property type="entry name" value="FA_hydroxylase"/>
    <property type="match status" value="1"/>
</dbReference>
<dbReference type="EMBL" id="SPLM01000007">
    <property type="protein sequence ID" value="TMW66660.1"/>
    <property type="molecule type" value="Genomic_DNA"/>
</dbReference>
<dbReference type="PANTHER" id="PTHR11863">
    <property type="entry name" value="STEROL DESATURASE"/>
    <property type="match status" value="1"/>
</dbReference>
<dbReference type="GO" id="GO:0016020">
    <property type="term" value="C:membrane"/>
    <property type="evidence" value="ECO:0007669"/>
    <property type="project" value="UniProtKB-SubCell"/>
</dbReference>
<protein>
    <recommendedName>
        <fullName evidence="6">Fatty acid hydroxylase domain-containing protein</fullName>
    </recommendedName>
</protein>
<evidence type="ECO:0000313" key="7">
    <source>
        <dbReference type="EMBL" id="TMW66660.1"/>
    </source>
</evidence>
<dbReference type="InterPro" id="IPR050307">
    <property type="entry name" value="Sterol_Desaturase_Related"/>
</dbReference>
<name>A0A8K1FK21_PYTOL</name>
<feature type="transmembrane region" description="Helical" evidence="5">
    <location>
        <begin position="76"/>
        <end position="95"/>
    </location>
</feature>
<dbReference type="Proteomes" id="UP000794436">
    <property type="component" value="Unassembled WGS sequence"/>
</dbReference>
<dbReference type="GO" id="GO:0005506">
    <property type="term" value="F:iron ion binding"/>
    <property type="evidence" value="ECO:0007669"/>
    <property type="project" value="InterPro"/>
</dbReference>
<evidence type="ECO:0000259" key="6">
    <source>
        <dbReference type="Pfam" id="PF04116"/>
    </source>
</evidence>
<comment type="caution">
    <text evidence="7">The sequence shown here is derived from an EMBL/GenBank/DDBJ whole genome shotgun (WGS) entry which is preliminary data.</text>
</comment>
<accession>A0A8K1FK21</accession>
<proteinExistence type="predicted"/>
<dbReference type="GO" id="GO:0016491">
    <property type="term" value="F:oxidoreductase activity"/>
    <property type="evidence" value="ECO:0007669"/>
    <property type="project" value="InterPro"/>
</dbReference>
<evidence type="ECO:0000256" key="1">
    <source>
        <dbReference type="ARBA" id="ARBA00004370"/>
    </source>
</evidence>
<sequence length="261" mass="31013">MDLVLEFADEYVLDALYPPSMARDDLLRQSISVSTITFLGGYALYFVGASFSYYVLFDHNLMKHPRFLKNQVRKEITYACQSIPLMMVLIIPWFIAETRGYTMLYKDFNEYSLGYTLFSIVWFLFFTDMLIYWFHRWLHHRAVYAWLHKPHHKWIIPTPFASHAFHPLDGYIQGLPYHLFVVCFPLHRGVFLALYVFVNFWTISIHDGLHVAKNAWLNGAAHHSVHHEEFVYNYGQYFTFWDRLAGSYKEPEEPEAEKKTL</sequence>
<dbReference type="InterPro" id="IPR006694">
    <property type="entry name" value="Fatty_acid_hydroxylase"/>
</dbReference>
<keyword evidence="8" id="KW-1185">Reference proteome</keyword>